<evidence type="ECO:0008006" key="3">
    <source>
        <dbReference type="Google" id="ProtNLM"/>
    </source>
</evidence>
<dbReference type="AlphaFoldDB" id="A0AAW0MIW7"/>
<evidence type="ECO:0000313" key="1">
    <source>
        <dbReference type="EMBL" id="KAK7879149.1"/>
    </source>
</evidence>
<gene>
    <name evidence="1" type="ORF">WMY93_034068</name>
</gene>
<organism evidence="1 2">
    <name type="scientific">Mugilogobius chulae</name>
    <name type="common">yellowstripe goby</name>
    <dbReference type="NCBI Taxonomy" id="88201"/>
    <lineage>
        <taxon>Eukaryota</taxon>
        <taxon>Metazoa</taxon>
        <taxon>Chordata</taxon>
        <taxon>Craniata</taxon>
        <taxon>Vertebrata</taxon>
        <taxon>Euteleostomi</taxon>
        <taxon>Actinopterygii</taxon>
        <taxon>Neopterygii</taxon>
        <taxon>Teleostei</taxon>
        <taxon>Neoteleostei</taxon>
        <taxon>Acanthomorphata</taxon>
        <taxon>Gobiaria</taxon>
        <taxon>Gobiiformes</taxon>
        <taxon>Gobioidei</taxon>
        <taxon>Gobiidae</taxon>
        <taxon>Gobionellinae</taxon>
        <taxon>Mugilogobius</taxon>
    </lineage>
</organism>
<accession>A0AAW0MIW7</accession>
<protein>
    <recommendedName>
        <fullName evidence="3">Secreted protein</fullName>
    </recommendedName>
</protein>
<dbReference type="EMBL" id="JBBPFD010000344">
    <property type="protein sequence ID" value="KAK7879149.1"/>
    <property type="molecule type" value="Genomic_DNA"/>
</dbReference>
<reference evidence="2" key="1">
    <citation type="submission" date="2024-04" db="EMBL/GenBank/DDBJ databases">
        <title>Salinicola lusitanus LLJ914,a marine bacterium isolated from the Okinawa Trough.</title>
        <authorList>
            <person name="Li J."/>
        </authorList>
    </citation>
    <scope>NUCLEOTIDE SEQUENCE [LARGE SCALE GENOMIC DNA]</scope>
</reference>
<sequence length="162" mass="17998">MQDVESARYTLFLLCVFQQNTACCAIICMLNVSIIRLLWACLLERSSLCFRDALLLQSYHRYSRRLVSDTACHDARLSLSAIFIYFASLSTRYYAARLSCRPVDYSGGLCSAGFVSFSDLHLLSMLLSSLDPAVSGHSSLDSVTLQRRSAVASVSNPMRLCS</sequence>
<evidence type="ECO:0000313" key="2">
    <source>
        <dbReference type="Proteomes" id="UP001460270"/>
    </source>
</evidence>
<name>A0AAW0MIW7_9GOBI</name>
<keyword evidence="2" id="KW-1185">Reference proteome</keyword>
<comment type="caution">
    <text evidence="1">The sequence shown here is derived from an EMBL/GenBank/DDBJ whole genome shotgun (WGS) entry which is preliminary data.</text>
</comment>
<proteinExistence type="predicted"/>
<dbReference type="Proteomes" id="UP001460270">
    <property type="component" value="Unassembled WGS sequence"/>
</dbReference>